<dbReference type="Pfam" id="PF18911">
    <property type="entry name" value="PKD_4"/>
    <property type="match status" value="1"/>
</dbReference>
<dbReference type="SMART" id="SM00089">
    <property type="entry name" value="PKD"/>
    <property type="match status" value="1"/>
</dbReference>
<dbReference type="InterPro" id="IPR026341">
    <property type="entry name" value="T9SS_type_B"/>
</dbReference>
<dbReference type="PROSITE" id="PS50093">
    <property type="entry name" value="PKD"/>
    <property type="match status" value="1"/>
</dbReference>
<comment type="caution">
    <text evidence="3">The sequence shown here is derived from an EMBL/GenBank/DDBJ whole genome shotgun (WGS) entry which is preliminary data.</text>
</comment>
<dbReference type="InterPro" id="IPR035986">
    <property type="entry name" value="PKD_dom_sf"/>
</dbReference>
<evidence type="ECO:0000259" key="2">
    <source>
        <dbReference type="PROSITE" id="PS50093"/>
    </source>
</evidence>
<keyword evidence="1" id="KW-0732">Signal</keyword>
<reference evidence="4" key="1">
    <citation type="journal article" date="2019" name="Int. J. Syst. Evol. Microbiol.">
        <title>The Global Catalogue of Microorganisms (GCM) 10K type strain sequencing project: providing services to taxonomists for standard genome sequencing and annotation.</title>
        <authorList>
            <consortium name="The Broad Institute Genomics Platform"/>
            <consortium name="The Broad Institute Genome Sequencing Center for Infectious Disease"/>
            <person name="Wu L."/>
            <person name="Ma J."/>
        </authorList>
    </citation>
    <scope>NUCLEOTIDE SEQUENCE [LARGE SCALE GENOMIC DNA]</scope>
    <source>
        <strain evidence="4">CGMCC 1.16060</strain>
    </source>
</reference>
<dbReference type="RefSeq" id="WP_163394147.1">
    <property type="nucleotide sequence ID" value="NZ_BMKP01000004.1"/>
</dbReference>
<organism evidence="3 4">
    <name type="scientific">Flavobacterium limi</name>
    <dbReference type="NCBI Taxonomy" id="2045105"/>
    <lineage>
        <taxon>Bacteria</taxon>
        <taxon>Pseudomonadati</taxon>
        <taxon>Bacteroidota</taxon>
        <taxon>Flavobacteriia</taxon>
        <taxon>Flavobacteriales</taxon>
        <taxon>Flavobacteriaceae</taxon>
        <taxon>Flavobacterium</taxon>
    </lineage>
</organism>
<dbReference type="EMBL" id="BMKP01000004">
    <property type="protein sequence ID" value="GGF10391.1"/>
    <property type="molecule type" value="Genomic_DNA"/>
</dbReference>
<evidence type="ECO:0000313" key="4">
    <source>
        <dbReference type="Proteomes" id="UP000655016"/>
    </source>
</evidence>
<sequence length="1268" mass="138948">MKKNIFLILLFITFSSFAQGEANIWIFGNKAGLDFNSGSPVAITDGQMNTAEGCGTISNAAGQLLFYTDGIRVWNKNHQIMPNGKGLKGSSSGSQAALIVPKPESTNIYYIFTATALADPDGIQYSEVDLNLDGGLGNITAKKNIPLLTPACEKITVVKKNGTNNYWLVIHEYGNNNFLAYEISSSGLNLTPVISSIGATISNNINQTVGYLKFSPDGTKLISCNYQSIIELFDFDSATGKITNPRLVSNKVANYGAEFSPSGNIAYITTGDRDIFELLQFDLTAANIQATATQLYLANNIDHQVGALQLAVDRKIYTPIFDSHYISVINKPELLGTACDFQLDAIPLGTGLGQAGLPQFIQSYFVVGIDIENNCLGEATTFSLSGNQNITSADWDFGDGTTSIDINPTHTYLTEGNFTVSVTATGTNGTSTKTKEIVISKVPLATQPNNMSVCDSDNDGLYTFDLTTQDLSILNGQDPNLYKVKYFANNTLIASPTSYQNKIPYQEENIKAEVFNISNVSCNVYTSFIIDVNDSPSPSLSTQIPDLALCDNRSVGTDNDGRITFDLTQRATAILNGQLSSQFLISYYKDGGFTQLIPTPALYENTIPTETIFVKITNKDNPNCTANTSFRIKVLDMPVIPVTVDLKQCDDNSDGFSVFNLDEAISKITTNAINEKIAFFKTIIDAQNNTNPILNTSNYINTTVSNDMLYVRVSNINNCFKITKLNLLVSTTQIPHSFSKLFTQCDDEISGSNTDGIAIFNFSNVTNEVLSLFPSGQLLDITYYKNLEDALTEKNNITNISNYSNFGYPNSQKIYIRVDSRINNDCLGLGGYITLNVESIPIVKSVRKNHCDDNHDGFFAFDTSTIESRMLNGLTNVQVTYIDQNNNPLASPLPNPFVTNSQTIRVNVKNNSSTSCSYDTVIEFIVDDLPEAFPISKTMTTACDNESDPLLQDGKYPFDTTSFQNIILGSQTGMMVRYYDANSNPLPSPLPNPFLTVTQQIKAEVINTINPSCSASILIPFTVNPVPDILLTGTELVCSDLPTFTKTINAGLTDESQKANFKYSWALNDALITDENQYYLTINKEGIYKVTATNDQGCSRIRVITVNASDKAKVTVDIIDLSSENRITVLTTGTGDYVFSLDDEFGQYQTGNVFNNVPSGIHTVYVKDLNGCGIVANEAAVLGIPNYFTPNQDGFNDTWNIKGINSISNSKTIIQIFDRYGKLLKEMNAAGNGWDGTYAGHQLPASDYWYNIQLEDGRSFKGHFSLKR</sequence>
<dbReference type="InterPro" id="IPR013783">
    <property type="entry name" value="Ig-like_fold"/>
</dbReference>
<dbReference type="Gene3D" id="2.130.10.10">
    <property type="entry name" value="YVTN repeat-like/Quinoprotein amine dehydrogenase"/>
    <property type="match status" value="1"/>
</dbReference>
<dbReference type="InterPro" id="IPR015943">
    <property type="entry name" value="WD40/YVTN_repeat-like_dom_sf"/>
</dbReference>
<dbReference type="InterPro" id="IPR000601">
    <property type="entry name" value="PKD_dom"/>
</dbReference>
<dbReference type="SUPFAM" id="SSF49299">
    <property type="entry name" value="PKD domain"/>
    <property type="match status" value="1"/>
</dbReference>
<evidence type="ECO:0000256" key="1">
    <source>
        <dbReference type="SAM" id="SignalP"/>
    </source>
</evidence>
<keyword evidence="4" id="KW-1185">Reference proteome</keyword>
<dbReference type="NCBIfam" id="TIGR04131">
    <property type="entry name" value="Bac_Flav_CTERM"/>
    <property type="match status" value="1"/>
</dbReference>
<dbReference type="Gene3D" id="2.60.40.10">
    <property type="entry name" value="Immunoglobulins"/>
    <property type="match status" value="1"/>
</dbReference>
<feature type="signal peptide" evidence="1">
    <location>
        <begin position="1"/>
        <end position="18"/>
    </location>
</feature>
<gene>
    <name evidence="3" type="ORF">GCM10011518_19480</name>
</gene>
<evidence type="ECO:0000313" key="3">
    <source>
        <dbReference type="EMBL" id="GGF10391.1"/>
    </source>
</evidence>
<protein>
    <recommendedName>
        <fullName evidence="2">PKD domain-containing protein</fullName>
    </recommendedName>
</protein>
<name>A0ABQ1U8D8_9FLAO</name>
<proteinExistence type="predicted"/>
<dbReference type="SUPFAM" id="SSF82171">
    <property type="entry name" value="DPP6 N-terminal domain-like"/>
    <property type="match status" value="1"/>
</dbReference>
<accession>A0ABQ1U8D8</accession>
<dbReference type="InterPro" id="IPR022409">
    <property type="entry name" value="PKD/Chitinase_dom"/>
</dbReference>
<feature type="chain" id="PRO_5045511871" description="PKD domain-containing protein" evidence="1">
    <location>
        <begin position="19"/>
        <end position="1268"/>
    </location>
</feature>
<dbReference type="Proteomes" id="UP000655016">
    <property type="component" value="Unassembled WGS sequence"/>
</dbReference>
<dbReference type="Pfam" id="PF13585">
    <property type="entry name" value="CHU_C"/>
    <property type="match status" value="1"/>
</dbReference>
<dbReference type="CDD" id="cd00146">
    <property type="entry name" value="PKD"/>
    <property type="match status" value="1"/>
</dbReference>
<feature type="domain" description="PKD" evidence="2">
    <location>
        <begin position="377"/>
        <end position="439"/>
    </location>
</feature>